<feature type="domain" description="Pyrrolo-quinoline quinone repeat" evidence="1">
    <location>
        <begin position="98"/>
        <end position="241"/>
    </location>
</feature>
<gene>
    <name evidence="2" type="ORF">SAMN04488554_0128</name>
</gene>
<dbReference type="STRING" id="648782.SAMN04488554_0128"/>
<sequence>MVPLEEFAVARDDAGVSARAPARRRDVAWSGPWPWAVLAVILVVAGTLAAPQQGPVVDPWGYVPALHDEPSLAWEAPVSADAFWVFSGVVVTRAPDGVTGIDSASGDEIWRLDAEEPTCTSDGVDLTCTNGPDTVQIIDPQSGWARPYEIPGVAAAASVDNDIVAVTAQDVRRVTVSGELVWSRDVAFRLTLGAGPEVLDGMVLMTLIGQSAPGPVLDADTGRTLSVPDAGISPAQLRDGLWRSSDQDAIWLHRRDHPALTLDGWVSWSVTAQDPGLIRAIDEKELNRWRPVAFLPDATLGFLTQREHGPSVLIAEDPATGDELWRTGPEILTFDPPLLGPETFLYSDSSELIALDIPTGGTRWTLTPGDVILDVTSDGERLYVLGETGVIGWDLS</sequence>
<dbReference type="SUPFAM" id="SSF50998">
    <property type="entry name" value="Quinoprotein alcohol dehydrogenase-like"/>
    <property type="match status" value="1"/>
</dbReference>
<dbReference type="OrthoDB" id="9813435at2"/>
<dbReference type="Proteomes" id="UP000199220">
    <property type="component" value="Unassembled WGS sequence"/>
</dbReference>
<dbReference type="InterPro" id="IPR002372">
    <property type="entry name" value="PQQ_rpt_dom"/>
</dbReference>
<evidence type="ECO:0000313" key="2">
    <source>
        <dbReference type="EMBL" id="SED54911.1"/>
    </source>
</evidence>
<name>A0A1H5BL31_9MICO</name>
<dbReference type="AlphaFoldDB" id="A0A1H5BL31"/>
<feature type="domain" description="Pyrrolo-quinoline quinone repeat" evidence="1">
    <location>
        <begin position="313"/>
        <end position="389"/>
    </location>
</feature>
<proteinExistence type="predicted"/>
<reference evidence="3" key="1">
    <citation type="submission" date="2016-10" db="EMBL/GenBank/DDBJ databases">
        <authorList>
            <person name="Varghese N."/>
            <person name="Submissions S."/>
        </authorList>
    </citation>
    <scope>NUCLEOTIDE SEQUENCE [LARGE SCALE GENOMIC DNA]</scope>
    <source>
        <strain evidence="3">DSM 21368</strain>
    </source>
</reference>
<evidence type="ECO:0000259" key="1">
    <source>
        <dbReference type="Pfam" id="PF13360"/>
    </source>
</evidence>
<dbReference type="Gene3D" id="2.130.10.10">
    <property type="entry name" value="YVTN repeat-like/Quinoprotein amine dehydrogenase"/>
    <property type="match status" value="1"/>
</dbReference>
<dbReference type="EMBL" id="FNTX01000001">
    <property type="protein sequence ID" value="SED54911.1"/>
    <property type="molecule type" value="Genomic_DNA"/>
</dbReference>
<accession>A0A1H5BL31</accession>
<organism evidence="2 3">
    <name type="scientific">Ruania alba</name>
    <dbReference type="NCBI Taxonomy" id="648782"/>
    <lineage>
        <taxon>Bacteria</taxon>
        <taxon>Bacillati</taxon>
        <taxon>Actinomycetota</taxon>
        <taxon>Actinomycetes</taxon>
        <taxon>Micrococcales</taxon>
        <taxon>Ruaniaceae</taxon>
        <taxon>Ruania</taxon>
    </lineage>
</organism>
<protein>
    <recommendedName>
        <fullName evidence="1">Pyrrolo-quinoline quinone repeat domain-containing protein</fullName>
    </recommendedName>
</protein>
<evidence type="ECO:0000313" key="3">
    <source>
        <dbReference type="Proteomes" id="UP000199220"/>
    </source>
</evidence>
<dbReference type="Pfam" id="PF13360">
    <property type="entry name" value="PQQ_2"/>
    <property type="match status" value="2"/>
</dbReference>
<dbReference type="InterPro" id="IPR011047">
    <property type="entry name" value="Quinoprotein_ADH-like_sf"/>
</dbReference>
<dbReference type="RefSeq" id="WP_089771232.1">
    <property type="nucleotide sequence ID" value="NZ_FNTX01000001.1"/>
</dbReference>
<dbReference type="InterPro" id="IPR015943">
    <property type="entry name" value="WD40/YVTN_repeat-like_dom_sf"/>
</dbReference>
<keyword evidence="3" id="KW-1185">Reference proteome</keyword>